<accession>A0ACC3ZGZ1</accession>
<evidence type="ECO:0000313" key="2">
    <source>
        <dbReference type="Proteomes" id="UP000805649"/>
    </source>
</evidence>
<name>A0ACC3ZGZ1_COLTU</name>
<sequence length="779" mass="87099">MARLLKAVAASALLLGSASAIDREPHQPVGGGDHIVTWNETVVSPRFGASSRSVSWLSGAEDGRFIYLSDAEDFIIEDIVTGANETFVSADKAPEGYADYWIRPDQKKVLFATNTTKQYRHSYFADYSILDVESGVTVPLVDDQVGDIQYAEFSPVGDAIAFVRGNNLYLSKNGTISQITKDGGPDLFHGVPDWVYEEEIFGSRSTFWFSPDGKYVAYLSFNETGVETFTIPYFMGGNKIAPPYPVELDLRYPKVGSKNPTVQLTLLDVETEDITPVAIDAFPIDDLVVGELKWVTDKHASFVYRAFNRVQDQEKIVRVDVEGVASKTIRERDGSDGWLDNNQGIEYLGPLQNTTEAYYLDLSDVSGWNHLYLYPVNGGNAIALTSGEWEVTAVLKIDTERRLIYYLSTEHHSTERHLYSVSYPSGTKKALVDDTVAGYWSASFSASGGYYILTYQGPNVPYQELYSVNSTEPLRTITSNEALVARLQEYKLPNITYLELAHPDGYSLNVMQRLPANFDPSKKYPALFTPYGGPGAQEVTKRYQSINWRAFIASNPELEYITYTVDNRGTGYKGRAFRSTVAGHLGRLEPVDQIWAAEELSSKKSFIDAEKIGIFGWSYGGYLAAKVVEQDSGVFSSALIVAPVSDWRFYDSLYTERYMKTLDANEEGYNETAVRKADGFKNIAGEFTILHGTGDDNVHYQNAAALIDLLVSAGVPNTKMNWLTFTDSDHSIVYNGASIWLYKYLTEALFREKKRSGDRLVHQWSKKSLEETKFDFELA</sequence>
<protein>
    <submittedName>
        <fullName evidence="1">Extracellular dipeptidyl-peptidase dpp4</fullName>
    </submittedName>
</protein>
<proteinExistence type="predicted"/>
<organism evidence="1 2">
    <name type="scientific">Colletotrichum truncatum</name>
    <name type="common">Anthracnose fungus</name>
    <name type="synonym">Colletotrichum capsici</name>
    <dbReference type="NCBI Taxonomy" id="5467"/>
    <lineage>
        <taxon>Eukaryota</taxon>
        <taxon>Fungi</taxon>
        <taxon>Dikarya</taxon>
        <taxon>Ascomycota</taxon>
        <taxon>Pezizomycotina</taxon>
        <taxon>Sordariomycetes</taxon>
        <taxon>Hypocreomycetidae</taxon>
        <taxon>Glomerellales</taxon>
        <taxon>Glomerellaceae</taxon>
        <taxon>Colletotrichum</taxon>
        <taxon>Colletotrichum truncatum species complex</taxon>
    </lineage>
</organism>
<comment type="caution">
    <text evidence="1">The sequence shown here is derived from an EMBL/GenBank/DDBJ whole genome shotgun (WGS) entry which is preliminary data.</text>
</comment>
<keyword evidence="2" id="KW-1185">Reference proteome</keyword>
<reference evidence="1 2" key="1">
    <citation type="journal article" date="2020" name="Phytopathology">
        <title>Genome Sequence Resources of Colletotrichum truncatum, C. plurivorum, C. musicola, and C. sojae: Four Species Pathogenic to Soybean (Glycine max).</title>
        <authorList>
            <person name="Rogerio F."/>
            <person name="Boufleur T.R."/>
            <person name="Ciampi-Guillardi M."/>
            <person name="Sukno S.A."/>
            <person name="Thon M.R."/>
            <person name="Massola Junior N.S."/>
            <person name="Baroncelli R."/>
        </authorList>
    </citation>
    <scope>NUCLEOTIDE SEQUENCE [LARGE SCALE GENOMIC DNA]</scope>
    <source>
        <strain evidence="1 2">CMES1059</strain>
    </source>
</reference>
<gene>
    <name evidence="1" type="ORF">CTRU02_201306</name>
</gene>
<dbReference type="EMBL" id="VUJX02000001">
    <property type="protein sequence ID" value="KAL0943420.1"/>
    <property type="molecule type" value="Genomic_DNA"/>
</dbReference>
<evidence type="ECO:0000313" key="1">
    <source>
        <dbReference type="EMBL" id="KAL0943420.1"/>
    </source>
</evidence>
<dbReference type="Proteomes" id="UP000805649">
    <property type="component" value="Unassembled WGS sequence"/>
</dbReference>